<dbReference type="EMBL" id="SJPS01000001">
    <property type="protein sequence ID" value="TWU30271.1"/>
    <property type="molecule type" value="Genomic_DNA"/>
</dbReference>
<keyword evidence="2" id="KW-1185">Reference proteome</keyword>
<dbReference type="AlphaFoldDB" id="A0A5C6D3B6"/>
<evidence type="ECO:0000313" key="2">
    <source>
        <dbReference type="Proteomes" id="UP000318437"/>
    </source>
</evidence>
<reference evidence="1 2" key="1">
    <citation type="submission" date="2019-02" db="EMBL/GenBank/DDBJ databases">
        <title>Deep-cultivation of Planctomycetes and their phenomic and genomic characterization uncovers novel biology.</title>
        <authorList>
            <person name="Wiegand S."/>
            <person name="Jogler M."/>
            <person name="Boedeker C."/>
            <person name="Pinto D."/>
            <person name="Vollmers J."/>
            <person name="Rivas-Marin E."/>
            <person name="Kohn T."/>
            <person name="Peeters S.H."/>
            <person name="Heuer A."/>
            <person name="Rast P."/>
            <person name="Oberbeckmann S."/>
            <person name="Bunk B."/>
            <person name="Jeske O."/>
            <person name="Meyerdierks A."/>
            <person name="Storesund J.E."/>
            <person name="Kallscheuer N."/>
            <person name="Luecker S."/>
            <person name="Lage O.M."/>
            <person name="Pohl T."/>
            <person name="Merkel B.J."/>
            <person name="Hornburger P."/>
            <person name="Mueller R.-W."/>
            <person name="Bruemmer F."/>
            <person name="Labrenz M."/>
            <person name="Spormann A.M."/>
            <person name="Op Den Camp H."/>
            <person name="Overmann J."/>
            <person name="Amann R."/>
            <person name="Jetten M.S.M."/>
            <person name="Mascher T."/>
            <person name="Medema M.H."/>
            <person name="Devos D.P."/>
            <person name="Kaster A.-K."/>
            <person name="Ovreas L."/>
            <person name="Rohde M."/>
            <person name="Galperin M.Y."/>
            <person name="Jogler C."/>
        </authorList>
    </citation>
    <scope>NUCLEOTIDE SEQUENCE [LARGE SCALE GENOMIC DNA]</scope>
    <source>
        <strain evidence="1 2">Pla144</strain>
    </source>
</reference>
<proteinExistence type="predicted"/>
<sequence>MVPYCKTIALAATLSLLVGFVPAYAVGIQLDAPLLLSAASLDTVGIHAVTPAHHKVPLAVRNGQPADEVLDTFDLELAQIQLQFNLNHSAVQSPDRGFCSLENPFDLSLVSQHVRLQI</sequence>
<evidence type="ECO:0000313" key="1">
    <source>
        <dbReference type="EMBL" id="TWU30271.1"/>
    </source>
</evidence>
<organism evidence="1 2">
    <name type="scientific">Bythopirellula polymerisocia</name>
    <dbReference type="NCBI Taxonomy" id="2528003"/>
    <lineage>
        <taxon>Bacteria</taxon>
        <taxon>Pseudomonadati</taxon>
        <taxon>Planctomycetota</taxon>
        <taxon>Planctomycetia</taxon>
        <taxon>Pirellulales</taxon>
        <taxon>Lacipirellulaceae</taxon>
        <taxon>Bythopirellula</taxon>
    </lineage>
</organism>
<comment type="caution">
    <text evidence="1">The sequence shown here is derived from an EMBL/GenBank/DDBJ whole genome shotgun (WGS) entry which is preliminary data.</text>
</comment>
<protein>
    <submittedName>
        <fullName evidence="1">Uncharacterized protein</fullName>
    </submittedName>
</protein>
<accession>A0A5C6D3B6</accession>
<gene>
    <name evidence="1" type="ORF">Pla144_10570</name>
</gene>
<dbReference type="RefSeq" id="WP_146448356.1">
    <property type="nucleotide sequence ID" value="NZ_SJPS01000001.1"/>
</dbReference>
<dbReference type="Proteomes" id="UP000318437">
    <property type="component" value="Unassembled WGS sequence"/>
</dbReference>
<name>A0A5C6D3B6_9BACT</name>